<evidence type="ECO:0000313" key="1">
    <source>
        <dbReference type="EMBL" id="MBE9461901.1"/>
    </source>
</evidence>
<keyword evidence="1" id="KW-0808">Transferase</keyword>
<dbReference type="EMBL" id="JACYGY010000001">
    <property type="protein sequence ID" value="MBE9461901.1"/>
    <property type="molecule type" value="Genomic_DNA"/>
</dbReference>
<proteinExistence type="predicted"/>
<comment type="caution">
    <text evidence="1">The sequence shown here is derived from an EMBL/GenBank/DDBJ whole genome shotgun (WGS) entry which is preliminary data.</text>
</comment>
<dbReference type="Gene3D" id="3.10.450.620">
    <property type="entry name" value="JHP933, nucleotidyltransferase-like core domain"/>
    <property type="match status" value="1"/>
</dbReference>
<keyword evidence="2" id="KW-1185">Reference proteome</keyword>
<dbReference type="Pfam" id="PF08843">
    <property type="entry name" value="AbiEii"/>
    <property type="match status" value="1"/>
</dbReference>
<dbReference type="RefSeq" id="WP_194120146.1">
    <property type="nucleotide sequence ID" value="NZ_JACYGY010000001.1"/>
</dbReference>
<protein>
    <submittedName>
        <fullName evidence="1">Nucleotidyl transferase AbiEii/AbiGii toxin family protein</fullName>
    </submittedName>
</protein>
<accession>A0ABR9WC12</accession>
<dbReference type="Proteomes" id="UP000634134">
    <property type="component" value="Unassembled WGS sequence"/>
</dbReference>
<sequence length="337" mass="39020">MIDLTSLKVWLQLPEATRLNIFNETGRQMGLPGIAVEKDWWVVQTLALIFSMNCAPALIFKGGTSLSKGWGLIQRFSEDIDLAIDRDYLGFNDDLNRQQIKKLRRASHAFLTTTFIDELTEKFAEAGFEGVTIDYRKTGESDQDPIIIEIYYPKLTEKEAYLKPGVLVEVGCRSLKEPITQKSFTTLVGENFSERSFADKPIEIPVVNPERTFLEKIFLLHEEFQRAPEKIRVDRLSRHLYDIEKLSQSPFADRAFLDKVLYETIVDHRRRFTALAEVNYDHHSPDKIAFVPPPHLLPDWEADYQQMQENMIYGESLTFTVLIEKLLALQNRINEME</sequence>
<dbReference type="InterPro" id="IPR014942">
    <property type="entry name" value="AbiEii"/>
</dbReference>
<reference evidence="2" key="1">
    <citation type="submission" date="2023-07" db="EMBL/GenBank/DDBJ databases">
        <title>Dyadobacter sp. nov 'subterranea' isolated from contaminted grondwater.</title>
        <authorList>
            <person name="Szabo I."/>
            <person name="Al-Omari J."/>
            <person name="Szerdahelyi S.G."/>
            <person name="Rado J."/>
        </authorList>
    </citation>
    <scope>NUCLEOTIDE SEQUENCE [LARGE SCALE GENOMIC DNA]</scope>
    <source>
        <strain evidence="2">UP-52</strain>
    </source>
</reference>
<dbReference type="GO" id="GO:0016740">
    <property type="term" value="F:transferase activity"/>
    <property type="evidence" value="ECO:0007669"/>
    <property type="project" value="UniProtKB-KW"/>
</dbReference>
<gene>
    <name evidence="1" type="ORF">IEE83_08400</name>
</gene>
<name>A0ABR9WC12_9BACT</name>
<evidence type="ECO:0000313" key="2">
    <source>
        <dbReference type="Proteomes" id="UP000634134"/>
    </source>
</evidence>
<organism evidence="1 2">
    <name type="scientific">Dyadobacter subterraneus</name>
    <dbReference type="NCBI Taxonomy" id="2773304"/>
    <lineage>
        <taxon>Bacteria</taxon>
        <taxon>Pseudomonadati</taxon>
        <taxon>Bacteroidota</taxon>
        <taxon>Cytophagia</taxon>
        <taxon>Cytophagales</taxon>
        <taxon>Spirosomataceae</taxon>
        <taxon>Dyadobacter</taxon>
    </lineage>
</organism>